<name>A0AAN5D1M8_9BILA</name>
<organism evidence="1 2">
    <name type="scientific">Pristionchus mayeri</name>
    <dbReference type="NCBI Taxonomy" id="1317129"/>
    <lineage>
        <taxon>Eukaryota</taxon>
        <taxon>Metazoa</taxon>
        <taxon>Ecdysozoa</taxon>
        <taxon>Nematoda</taxon>
        <taxon>Chromadorea</taxon>
        <taxon>Rhabditida</taxon>
        <taxon>Rhabditina</taxon>
        <taxon>Diplogasteromorpha</taxon>
        <taxon>Diplogasteroidea</taxon>
        <taxon>Neodiplogasteridae</taxon>
        <taxon>Pristionchus</taxon>
    </lineage>
</organism>
<sequence>NHPLNGVGGRSSIPLCQRVGSECNPLCSCEKERRDEEHESSRFFQFSLRRMRRLVLLVSVRVEIVDHGKRGNRLSWFDEEGIHSEDQRRERFTGRVSPMVVLDEFRDENIEERSNRVHSHTIHKHEEHDHVGGRAHEIENTRCNHRKQERGMGDSVCSHSDDHSCRQNGYYLGSESATCIEDRQRDRSLRQDTRRNEQFRCDGCKVEMHD</sequence>
<dbReference type="EMBL" id="BTRK01000005">
    <property type="protein sequence ID" value="GMR54052.1"/>
    <property type="molecule type" value="Genomic_DNA"/>
</dbReference>
<dbReference type="Proteomes" id="UP001328107">
    <property type="component" value="Unassembled WGS sequence"/>
</dbReference>
<reference evidence="2" key="1">
    <citation type="submission" date="2022-10" db="EMBL/GenBank/DDBJ databases">
        <title>Genome assembly of Pristionchus species.</title>
        <authorList>
            <person name="Yoshida K."/>
            <person name="Sommer R.J."/>
        </authorList>
    </citation>
    <scope>NUCLEOTIDE SEQUENCE [LARGE SCALE GENOMIC DNA]</scope>
    <source>
        <strain evidence="2">RS5460</strain>
    </source>
</reference>
<keyword evidence="2" id="KW-1185">Reference proteome</keyword>
<evidence type="ECO:0000313" key="1">
    <source>
        <dbReference type="EMBL" id="GMR54052.1"/>
    </source>
</evidence>
<accession>A0AAN5D1M8</accession>
<evidence type="ECO:0000313" key="2">
    <source>
        <dbReference type="Proteomes" id="UP001328107"/>
    </source>
</evidence>
<comment type="caution">
    <text evidence="1">The sequence shown here is derived from an EMBL/GenBank/DDBJ whole genome shotgun (WGS) entry which is preliminary data.</text>
</comment>
<protein>
    <submittedName>
        <fullName evidence="1">Uncharacterized protein</fullName>
    </submittedName>
</protein>
<feature type="non-terminal residue" evidence="1">
    <location>
        <position position="1"/>
    </location>
</feature>
<dbReference type="AlphaFoldDB" id="A0AAN5D1M8"/>
<gene>
    <name evidence="1" type="ORF">PMAYCL1PPCAC_24247</name>
</gene>
<proteinExistence type="predicted"/>